<gene>
    <name evidence="7" type="ORF">KP79_PYT05410</name>
</gene>
<dbReference type="PANTHER" id="PTHR10605:SF72">
    <property type="entry name" value="HEPARAN SULFATE 3-O SULFOTRANSFERASE-B, ISOFORM A"/>
    <property type="match status" value="1"/>
</dbReference>
<dbReference type="OrthoDB" id="411451at2759"/>
<dbReference type="PANTHER" id="PTHR10605">
    <property type="entry name" value="HEPARAN SULFATE SULFOTRANSFERASE"/>
    <property type="match status" value="1"/>
</dbReference>
<keyword evidence="4" id="KW-1015">Disulfide bond</keyword>
<protein>
    <submittedName>
        <fullName evidence="7">Heparan sulfate glucosamine 3-O-sulfotransferase 3A1</fullName>
    </submittedName>
</protein>
<keyword evidence="1 7" id="KW-0808">Transferase</keyword>
<keyword evidence="2" id="KW-0325">Glycoprotein</keyword>
<feature type="binding site" evidence="3">
    <location>
        <position position="253"/>
    </location>
    <ligand>
        <name>3'-phosphoadenylyl sulfate</name>
        <dbReference type="ChEBI" id="CHEBI:58339"/>
    </ligand>
</feature>
<keyword evidence="5" id="KW-1133">Transmembrane helix</keyword>
<name>A0A210PFD1_MIZYE</name>
<proteinExistence type="predicted"/>
<evidence type="ECO:0000313" key="7">
    <source>
        <dbReference type="EMBL" id="OWF35156.1"/>
    </source>
</evidence>
<dbReference type="STRING" id="6573.A0A210PFD1"/>
<dbReference type="Proteomes" id="UP000242188">
    <property type="component" value="Unassembled WGS sequence"/>
</dbReference>
<evidence type="ECO:0000256" key="4">
    <source>
        <dbReference type="PIRSR" id="PIRSR637359-3"/>
    </source>
</evidence>
<dbReference type="InterPro" id="IPR000863">
    <property type="entry name" value="Sulfotransferase_dom"/>
</dbReference>
<evidence type="ECO:0000259" key="6">
    <source>
        <dbReference type="Pfam" id="PF00685"/>
    </source>
</evidence>
<keyword evidence="8" id="KW-1185">Reference proteome</keyword>
<evidence type="ECO:0000256" key="1">
    <source>
        <dbReference type="ARBA" id="ARBA00022679"/>
    </source>
</evidence>
<sequence>MTDMKKIRFWWIFRRGKKKYLVPSTVCICGVGTIVLVAILNVFSAVTRSYEGPPHSILNTTRFVTGVRKMTSPRVRPTQVKRETSNVILDIDEGPEAAYMIHDLPDTDRHAQSGQIPETDTFYVDDYEKIDENAQKSHERGKLQKISKGAAKRLPKALIIGVRRCGTRALLTFLRVHPDIRAPGPEVHFFDKHYHKGLEWYRKQMPATLSSQLTIEKTPSYYVIKGVPEKVHRMAKHIKLIVVVRDPVSRAFSDYVQLASKHSDIRTFEELAFLNNATGLVDTSWSVLCNGVYSKSLVRWLQYFSLNQIHFVSGERLVADPAGEIAKVQDFLGLKRIITSKHLYFNKTRGFPCVKKHERHGKPRCVGVNGAKHYPTVTPRLVKRLRDFYRPFNKRFYEITGEDFGWDDHK</sequence>
<dbReference type="GO" id="GO:0008467">
    <property type="term" value="F:[heparan sulfate]-glucosamine 3-sulfotransferase activity"/>
    <property type="evidence" value="ECO:0007669"/>
    <property type="project" value="TreeGrafter"/>
</dbReference>
<dbReference type="InterPro" id="IPR037359">
    <property type="entry name" value="NST/OST"/>
</dbReference>
<keyword evidence="5" id="KW-0812">Transmembrane</keyword>
<dbReference type="Pfam" id="PF00685">
    <property type="entry name" value="Sulfotransfer_1"/>
    <property type="match status" value="1"/>
</dbReference>
<feature type="domain" description="Sulfotransferase" evidence="6">
    <location>
        <begin position="155"/>
        <end position="390"/>
    </location>
</feature>
<comment type="caution">
    <text evidence="7">The sequence shown here is derived from an EMBL/GenBank/DDBJ whole genome shotgun (WGS) entry which is preliminary data.</text>
</comment>
<evidence type="ECO:0000313" key="8">
    <source>
        <dbReference type="Proteomes" id="UP000242188"/>
    </source>
</evidence>
<reference evidence="7 8" key="1">
    <citation type="journal article" date="2017" name="Nat. Ecol. Evol.">
        <title>Scallop genome provides insights into evolution of bilaterian karyotype and development.</title>
        <authorList>
            <person name="Wang S."/>
            <person name="Zhang J."/>
            <person name="Jiao W."/>
            <person name="Li J."/>
            <person name="Xun X."/>
            <person name="Sun Y."/>
            <person name="Guo X."/>
            <person name="Huan P."/>
            <person name="Dong B."/>
            <person name="Zhang L."/>
            <person name="Hu X."/>
            <person name="Sun X."/>
            <person name="Wang J."/>
            <person name="Zhao C."/>
            <person name="Wang Y."/>
            <person name="Wang D."/>
            <person name="Huang X."/>
            <person name="Wang R."/>
            <person name="Lv J."/>
            <person name="Li Y."/>
            <person name="Zhang Z."/>
            <person name="Liu B."/>
            <person name="Lu W."/>
            <person name="Hui Y."/>
            <person name="Liang J."/>
            <person name="Zhou Z."/>
            <person name="Hou R."/>
            <person name="Li X."/>
            <person name="Liu Y."/>
            <person name="Li H."/>
            <person name="Ning X."/>
            <person name="Lin Y."/>
            <person name="Zhao L."/>
            <person name="Xing Q."/>
            <person name="Dou J."/>
            <person name="Li Y."/>
            <person name="Mao J."/>
            <person name="Guo H."/>
            <person name="Dou H."/>
            <person name="Li T."/>
            <person name="Mu C."/>
            <person name="Jiang W."/>
            <person name="Fu Q."/>
            <person name="Fu X."/>
            <person name="Miao Y."/>
            <person name="Liu J."/>
            <person name="Yu Q."/>
            <person name="Li R."/>
            <person name="Liao H."/>
            <person name="Li X."/>
            <person name="Kong Y."/>
            <person name="Jiang Z."/>
            <person name="Chourrout D."/>
            <person name="Li R."/>
            <person name="Bao Z."/>
        </authorList>
    </citation>
    <scope>NUCLEOTIDE SEQUENCE [LARGE SCALE GENOMIC DNA]</scope>
    <source>
        <strain evidence="7 8">PY_sf001</strain>
    </source>
</reference>
<evidence type="ECO:0000256" key="3">
    <source>
        <dbReference type="PIRSR" id="PIRSR637359-2"/>
    </source>
</evidence>
<keyword evidence="5" id="KW-0472">Membrane</keyword>
<accession>A0A210PFD1</accession>
<dbReference type="EMBL" id="NEDP02076739">
    <property type="protein sequence ID" value="OWF35156.1"/>
    <property type="molecule type" value="Genomic_DNA"/>
</dbReference>
<evidence type="ECO:0000256" key="5">
    <source>
        <dbReference type="SAM" id="Phobius"/>
    </source>
</evidence>
<dbReference type="FunFam" id="3.40.50.300:FF:002997">
    <property type="entry name" value="Sulfotransferase"/>
    <property type="match status" value="1"/>
</dbReference>
<dbReference type="InterPro" id="IPR027417">
    <property type="entry name" value="P-loop_NTPase"/>
</dbReference>
<feature type="transmembrane region" description="Helical" evidence="5">
    <location>
        <begin position="20"/>
        <end position="43"/>
    </location>
</feature>
<feature type="disulfide bond" evidence="4">
    <location>
        <begin position="353"/>
        <end position="365"/>
    </location>
</feature>
<organism evidence="7 8">
    <name type="scientific">Mizuhopecten yessoensis</name>
    <name type="common">Japanese scallop</name>
    <name type="synonym">Patinopecten yessoensis</name>
    <dbReference type="NCBI Taxonomy" id="6573"/>
    <lineage>
        <taxon>Eukaryota</taxon>
        <taxon>Metazoa</taxon>
        <taxon>Spiralia</taxon>
        <taxon>Lophotrochozoa</taxon>
        <taxon>Mollusca</taxon>
        <taxon>Bivalvia</taxon>
        <taxon>Autobranchia</taxon>
        <taxon>Pteriomorphia</taxon>
        <taxon>Pectinida</taxon>
        <taxon>Pectinoidea</taxon>
        <taxon>Pectinidae</taxon>
        <taxon>Mizuhopecten</taxon>
    </lineage>
</organism>
<dbReference type="AlphaFoldDB" id="A0A210PFD1"/>
<feature type="binding site" evidence="3">
    <location>
        <position position="245"/>
    </location>
    <ligand>
        <name>3'-phosphoadenylyl sulfate</name>
        <dbReference type="ChEBI" id="CHEBI:58339"/>
    </ligand>
</feature>
<dbReference type="SUPFAM" id="SSF52540">
    <property type="entry name" value="P-loop containing nucleoside triphosphate hydrolases"/>
    <property type="match status" value="1"/>
</dbReference>
<dbReference type="Gene3D" id="3.40.50.300">
    <property type="entry name" value="P-loop containing nucleotide triphosphate hydrolases"/>
    <property type="match status" value="1"/>
</dbReference>
<evidence type="ECO:0000256" key="2">
    <source>
        <dbReference type="ARBA" id="ARBA00023180"/>
    </source>
</evidence>